<dbReference type="KEGG" id="anf:AQPE_3906"/>
<dbReference type="RefSeq" id="WP_318347942.1">
    <property type="nucleotide sequence ID" value="NZ_AP018694.1"/>
</dbReference>
<gene>
    <name evidence="2" type="ORF">AQPE_3906</name>
</gene>
<accession>A0A5K7SDR8</accession>
<evidence type="ECO:0000313" key="2">
    <source>
        <dbReference type="EMBL" id="BBE19718.1"/>
    </source>
</evidence>
<name>A0A5K7SDR8_9BACT</name>
<keyword evidence="2" id="KW-0489">Methyltransferase</keyword>
<dbReference type="InterPro" id="IPR029063">
    <property type="entry name" value="SAM-dependent_MTases_sf"/>
</dbReference>
<reference evidence="2" key="1">
    <citation type="journal article" date="2020" name="Int. J. Syst. Evol. Microbiol.">
        <title>Aquipluma nitroreducens gen. nov. sp. nov., a novel facultatively anaerobic bacterium isolated from a freshwater lake.</title>
        <authorList>
            <person name="Watanabe M."/>
            <person name="Kojima H."/>
            <person name="Fukui M."/>
        </authorList>
    </citation>
    <scope>NUCLEOTIDE SEQUENCE</scope>
    <source>
        <strain evidence="2">MeG22</strain>
    </source>
</reference>
<evidence type="ECO:0000259" key="1">
    <source>
        <dbReference type="Pfam" id="PF08241"/>
    </source>
</evidence>
<organism evidence="2 3">
    <name type="scientific">Aquipluma nitroreducens</name>
    <dbReference type="NCBI Taxonomy" id="2010828"/>
    <lineage>
        <taxon>Bacteria</taxon>
        <taxon>Pseudomonadati</taxon>
        <taxon>Bacteroidota</taxon>
        <taxon>Bacteroidia</taxon>
        <taxon>Marinilabiliales</taxon>
        <taxon>Prolixibacteraceae</taxon>
        <taxon>Aquipluma</taxon>
    </lineage>
</organism>
<dbReference type="Gene3D" id="3.40.50.150">
    <property type="entry name" value="Vaccinia Virus protein VP39"/>
    <property type="match status" value="1"/>
</dbReference>
<dbReference type="SUPFAM" id="SSF53335">
    <property type="entry name" value="S-adenosyl-L-methionine-dependent methyltransferases"/>
    <property type="match status" value="1"/>
</dbReference>
<dbReference type="InterPro" id="IPR013216">
    <property type="entry name" value="Methyltransf_11"/>
</dbReference>
<proteinExistence type="predicted"/>
<keyword evidence="2" id="KW-0808">Transferase</keyword>
<dbReference type="GO" id="GO:0008757">
    <property type="term" value="F:S-adenosylmethionine-dependent methyltransferase activity"/>
    <property type="evidence" value="ECO:0007669"/>
    <property type="project" value="InterPro"/>
</dbReference>
<dbReference type="EMBL" id="AP018694">
    <property type="protein sequence ID" value="BBE19718.1"/>
    <property type="molecule type" value="Genomic_DNA"/>
</dbReference>
<keyword evidence="3" id="KW-1185">Reference proteome</keyword>
<protein>
    <submittedName>
        <fullName evidence="2">Methyltransferase</fullName>
    </submittedName>
</protein>
<dbReference type="Proteomes" id="UP001193389">
    <property type="component" value="Chromosome"/>
</dbReference>
<feature type="domain" description="Methyltransferase type 11" evidence="1">
    <location>
        <begin position="70"/>
        <end position="162"/>
    </location>
</feature>
<dbReference type="Pfam" id="PF08241">
    <property type="entry name" value="Methyltransf_11"/>
    <property type="match status" value="1"/>
</dbReference>
<evidence type="ECO:0000313" key="3">
    <source>
        <dbReference type="Proteomes" id="UP001193389"/>
    </source>
</evidence>
<dbReference type="GO" id="GO:0032259">
    <property type="term" value="P:methylation"/>
    <property type="evidence" value="ECO:0007669"/>
    <property type="project" value="UniProtKB-KW"/>
</dbReference>
<sequence length="243" mass="27450">MENESMSPHFDDPIGRAVYDFHYHSINQPIIVHSDDFDDDTIDTSYLFRTYKQMPALEKKAMSLCSGTILDVGACAGPHSGYLQQKGFEVTALETSALCCNVLKDRNITKIVQQDIFKFNGQTFDTILLLMNGTGIAGSLSGLEVLLHHLKTLLNPGGQILIDSSDLIYLFEEEDGSALIDISAGKYYGELTFQTEYKNWISHPFSWLYVDLNNLENAIEKNQLKLKKVFKGQHYDYLAQITF</sequence>
<dbReference type="AlphaFoldDB" id="A0A5K7SDR8"/>